<evidence type="ECO:0000313" key="1">
    <source>
        <dbReference type="EMBL" id="KKL56660.1"/>
    </source>
</evidence>
<organism evidence="1">
    <name type="scientific">marine sediment metagenome</name>
    <dbReference type="NCBI Taxonomy" id="412755"/>
    <lineage>
        <taxon>unclassified sequences</taxon>
        <taxon>metagenomes</taxon>
        <taxon>ecological metagenomes</taxon>
    </lineage>
</organism>
<accession>A0A0F9FHB1</accession>
<dbReference type="AlphaFoldDB" id="A0A0F9FHB1"/>
<sequence length="64" mass="7463">MDFAPPGLFLGVTFEDWLKVLAATRKRKITVLDLLEQFEKDHPIDYGYYAWKEHFGVMAEVEEG</sequence>
<reference evidence="1" key="1">
    <citation type="journal article" date="2015" name="Nature">
        <title>Complex archaea that bridge the gap between prokaryotes and eukaryotes.</title>
        <authorList>
            <person name="Spang A."/>
            <person name="Saw J.H."/>
            <person name="Jorgensen S.L."/>
            <person name="Zaremba-Niedzwiedzka K."/>
            <person name="Martijn J."/>
            <person name="Lind A.E."/>
            <person name="van Eijk R."/>
            <person name="Schleper C."/>
            <person name="Guy L."/>
            <person name="Ettema T.J."/>
        </authorList>
    </citation>
    <scope>NUCLEOTIDE SEQUENCE</scope>
</reference>
<comment type="caution">
    <text evidence="1">The sequence shown here is derived from an EMBL/GenBank/DDBJ whole genome shotgun (WGS) entry which is preliminary data.</text>
</comment>
<name>A0A0F9FHB1_9ZZZZ</name>
<dbReference type="EMBL" id="LAZR01030420">
    <property type="protein sequence ID" value="KKL56660.1"/>
    <property type="molecule type" value="Genomic_DNA"/>
</dbReference>
<protein>
    <submittedName>
        <fullName evidence="1">Uncharacterized protein</fullName>
    </submittedName>
</protein>
<proteinExistence type="predicted"/>
<gene>
    <name evidence="1" type="ORF">LCGC14_2243240</name>
</gene>